<evidence type="ECO:0000256" key="1">
    <source>
        <dbReference type="ARBA" id="ARBA00006534"/>
    </source>
</evidence>
<dbReference type="Gene3D" id="3.40.50.880">
    <property type="match status" value="1"/>
</dbReference>
<keyword evidence="4" id="KW-0808">Transferase</keyword>
<keyword evidence="5" id="KW-0378">Hydrolase</keyword>
<gene>
    <name evidence="8" type="ORF">GCM10009769_01390</name>
</gene>
<keyword evidence="2" id="KW-0645">Protease</keyword>
<evidence type="ECO:0000256" key="5">
    <source>
        <dbReference type="ARBA" id="ARBA00022801"/>
    </source>
</evidence>
<organism evidence="8 9">
    <name type="scientific">Curtobacterium luteum</name>
    <dbReference type="NCBI Taxonomy" id="33881"/>
    <lineage>
        <taxon>Bacteria</taxon>
        <taxon>Bacillati</taxon>
        <taxon>Actinomycetota</taxon>
        <taxon>Actinomycetes</taxon>
        <taxon>Micrococcales</taxon>
        <taxon>Microbacteriaceae</taxon>
        <taxon>Curtobacterium</taxon>
    </lineage>
</organism>
<evidence type="ECO:0000256" key="6">
    <source>
        <dbReference type="ARBA" id="ARBA00022825"/>
    </source>
</evidence>
<dbReference type="SUPFAM" id="SSF52317">
    <property type="entry name" value="Class I glutamine amidotransferase-like"/>
    <property type="match status" value="1"/>
</dbReference>
<sequence>MPISSEPEPVAQAPSTVTVTSGPEVLGWLEFGDAARLLAKDVLSSGFEPEVVVAVARGGLIIAGAVAYALGTKECGSINVEFYTDVEQRLEEPVILAPALDAPSLAGKKVLVVDDVSDSGRTLRLVVDIIAKRRRRRPQRVPVLQARHRPRTRPRVAPGRRVDHLPVERPRPGDGRVVSIHLVGGGLLAAADVAAPFTAEATARAAAVGRTTPRIAVLSVARADGSSPSSTADIAETLGGARLAETVVTEVAAGAAFDTTVLSDVDALVVAGGVTPDYLDAIAPIVDQVRLLVSDGLPYLGYSAGAVIAADRALVGGWRIGGVEICPEEASEGLDEVELREGLGLIDLTVDVHAAQAGTLARLIASAEAEFVAAGLAIDEDTTLVVGEGALEVRGTGSVWRVIAGEESVSVATMGA</sequence>
<dbReference type="EMBL" id="BMOI01000001">
    <property type="protein sequence ID" value="GGK87008.1"/>
    <property type="molecule type" value="Genomic_DNA"/>
</dbReference>
<keyword evidence="3" id="KW-0328">Glycosyltransferase</keyword>
<dbReference type="GO" id="GO:0006508">
    <property type="term" value="P:proteolysis"/>
    <property type="evidence" value="ECO:0007669"/>
    <property type="project" value="UniProtKB-KW"/>
</dbReference>
<dbReference type="Proteomes" id="UP000648535">
    <property type="component" value="Unassembled WGS sequence"/>
</dbReference>
<dbReference type="SUPFAM" id="SSF53271">
    <property type="entry name" value="PRTase-like"/>
    <property type="match status" value="1"/>
</dbReference>
<dbReference type="Pfam" id="PF03575">
    <property type="entry name" value="Peptidase_S51"/>
    <property type="match status" value="1"/>
</dbReference>
<name>A0A8H9KZD0_9MICO</name>
<dbReference type="Gene3D" id="3.40.50.2020">
    <property type="match status" value="1"/>
</dbReference>
<reference evidence="8" key="1">
    <citation type="journal article" date="2014" name="Int. J. Syst. Evol. Microbiol.">
        <title>Complete genome sequence of Corynebacterium casei LMG S-19264T (=DSM 44701T), isolated from a smear-ripened cheese.</title>
        <authorList>
            <consortium name="US DOE Joint Genome Institute (JGI-PGF)"/>
            <person name="Walter F."/>
            <person name="Albersmeier A."/>
            <person name="Kalinowski J."/>
            <person name="Ruckert C."/>
        </authorList>
    </citation>
    <scope>NUCLEOTIDE SEQUENCE</scope>
    <source>
        <strain evidence="8">JCM 1480</strain>
    </source>
</reference>
<evidence type="ECO:0000313" key="8">
    <source>
        <dbReference type="EMBL" id="GGK87008.1"/>
    </source>
</evidence>
<evidence type="ECO:0000256" key="2">
    <source>
        <dbReference type="ARBA" id="ARBA00022670"/>
    </source>
</evidence>
<comment type="similarity">
    <text evidence="1">Belongs to the peptidase S51 family.</text>
</comment>
<dbReference type="InterPro" id="IPR005320">
    <property type="entry name" value="Peptidase_S51"/>
</dbReference>
<dbReference type="Pfam" id="PF00156">
    <property type="entry name" value="Pribosyltran"/>
    <property type="match status" value="1"/>
</dbReference>
<evidence type="ECO:0000313" key="9">
    <source>
        <dbReference type="Proteomes" id="UP000648535"/>
    </source>
</evidence>
<comment type="caution">
    <text evidence="8">The sequence shown here is derived from an EMBL/GenBank/DDBJ whole genome shotgun (WGS) entry which is preliminary data.</text>
</comment>
<dbReference type="PANTHER" id="PTHR43363">
    <property type="entry name" value="HYPOXANTHINE PHOSPHORIBOSYLTRANSFERASE"/>
    <property type="match status" value="1"/>
</dbReference>
<dbReference type="AlphaFoldDB" id="A0A8H9KZD0"/>
<accession>A0A8H9KZD0</accession>
<dbReference type="InterPro" id="IPR000836">
    <property type="entry name" value="PRTase_dom"/>
</dbReference>
<dbReference type="InterPro" id="IPR029062">
    <property type="entry name" value="Class_I_gatase-like"/>
</dbReference>
<proteinExistence type="inferred from homology"/>
<dbReference type="GO" id="GO:0008236">
    <property type="term" value="F:serine-type peptidase activity"/>
    <property type="evidence" value="ECO:0007669"/>
    <property type="project" value="UniProtKB-KW"/>
</dbReference>
<evidence type="ECO:0000256" key="3">
    <source>
        <dbReference type="ARBA" id="ARBA00022676"/>
    </source>
</evidence>
<evidence type="ECO:0000256" key="4">
    <source>
        <dbReference type="ARBA" id="ARBA00022679"/>
    </source>
</evidence>
<keyword evidence="6" id="KW-0720">Serine protease</keyword>
<dbReference type="GO" id="GO:0016757">
    <property type="term" value="F:glycosyltransferase activity"/>
    <property type="evidence" value="ECO:0007669"/>
    <property type="project" value="UniProtKB-KW"/>
</dbReference>
<reference evidence="8" key="2">
    <citation type="submission" date="2020-09" db="EMBL/GenBank/DDBJ databases">
        <authorList>
            <person name="Sun Q."/>
            <person name="Ohkuma M."/>
        </authorList>
    </citation>
    <scope>NUCLEOTIDE SEQUENCE</scope>
    <source>
        <strain evidence="8">JCM 1480</strain>
    </source>
</reference>
<dbReference type="InterPro" id="IPR029057">
    <property type="entry name" value="PRTase-like"/>
</dbReference>
<protein>
    <recommendedName>
        <fullName evidence="7">Phosphoribosyltransferase domain-containing protein</fullName>
    </recommendedName>
</protein>
<dbReference type="CDD" id="cd06223">
    <property type="entry name" value="PRTases_typeI"/>
    <property type="match status" value="1"/>
</dbReference>
<dbReference type="PANTHER" id="PTHR43363:SF1">
    <property type="entry name" value="HYPOXANTHINE-GUANINE PHOSPHORIBOSYLTRANSFERASE"/>
    <property type="match status" value="1"/>
</dbReference>
<evidence type="ECO:0000259" key="7">
    <source>
        <dbReference type="Pfam" id="PF00156"/>
    </source>
</evidence>
<feature type="domain" description="Phosphoribosyltransferase" evidence="7">
    <location>
        <begin position="29"/>
        <end position="134"/>
    </location>
</feature>